<dbReference type="PROSITE" id="PS50206">
    <property type="entry name" value="RHODANESE_3"/>
    <property type="match status" value="1"/>
</dbReference>
<dbReference type="SUPFAM" id="SSF52821">
    <property type="entry name" value="Rhodanese/Cell cycle control phosphatase"/>
    <property type="match status" value="1"/>
</dbReference>
<dbReference type="PANTHER" id="PTHR43429:SF1">
    <property type="entry name" value="NAD(P)H SULFUR OXIDOREDUCTASE (COA-DEPENDENT)"/>
    <property type="match status" value="1"/>
</dbReference>
<dbReference type="SMART" id="SM00450">
    <property type="entry name" value="RHOD"/>
    <property type="match status" value="1"/>
</dbReference>
<dbReference type="PANTHER" id="PTHR43429">
    <property type="entry name" value="PYRIDINE NUCLEOTIDE-DISULFIDE OXIDOREDUCTASE DOMAIN-CONTAINING"/>
    <property type="match status" value="1"/>
</dbReference>
<dbReference type="PROSITE" id="PS01148">
    <property type="entry name" value="UPF0033"/>
    <property type="match status" value="1"/>
</dbReference>
<dbReference type="InterPro" id="IPR032836">
    <property type="entry name" value="DsrE2-like"/>
</dbReference>
<keyword evidence="3" id="KW-0285">Flavoprotein</keyword>
<gene>
    <name evidence="8" type="ORF">GOQ27_07295</name>
</gene>
<dbReference type="InterPro" id="IPR027396">
    <property type="entry name" value="DsrEFH-like"/>
</dbReference>
<dbReference type="Pfam" id="PF13686">
    <property type="entry name" value="DrsE_2"/>
    <property type="match status" value="1"/>
</dbReference>
<dbReference type="Gene3D" id="3.40.1260.10">
    <property type="entry name" value="DsrEFH-like"/>
    <property type="match status" value="1"/>
</dbReference>
<dbReference type="RefSeq" id="WP_203366188.1">
    <property type="nucleotide sequence ID" value="NZ_WSFT01000029.1"/>
</dbReference>
<keyword evidence="6" id="KW-0676">Redox-active center</keyword>
<dbReference type="Gene3D" id="3.30.110.40">
    <property type="entry name" value="TusA-like domain"/>
    <property type="match status" value="1"/>
</dbReference>
<dbReference type="InterPro" id="IPR004099">
    <property type="entry name" value="Pyr_nucl-diS_OxRdtase_dimer"/>
</dbReference>
<organism evidence="8 9">
    <name type="scientific">Anaeromonas frigoriresistens</name>
    <dbReference type="NCBI Taxonomy" id="2683708"/>
    <lineage>
        <taxon>Bacteria</taxon>
        <taxon>Bacillati</taxon>
        <taxon>Bacillota</taxon>
        <taxon>Tissierellia</taxon>
        <taxon>Tissierellales</taxon>
        <taxon>Thermohalobacteraceae</taxon>
        <taxon>Anaeromonas</taxon>
    </lineage>
</organism>
<sequence>MSKKVLIVGGVAGGASTAARLRRMDENSEIIMFERGEYISFANCGLPYYIGGTIEERNALLLQTPEAMNARFNIDVRVNNEVLSINKDKKEVIVKDLKENKEYRESYDVLVLSPGSTPLRPPIKGIDASNIFTLWNIPDTDRIKGYVDEKKPKRATVIGGGFIGLEMAENLHDRGLDVSIVEMADQVMAPIDYEMAQIAHNHIRSKDVNLVLEDGVKEFKQNNDGSTTVVLQSGKEIVSDIIILSIGIRPNSSLAKVADLEMNKRGGIIVDEYLRTSDKSIYALGDAIEVIDFNTKDKTMVPLAGPANKQGRIAANNIAGREEAYKGTQGTSIAKVFDLTVANTGINEKTLKRNGKRYREDYFTSIIHSKSNAGYYPGAIPMTIKLIFDKDGKVLGSQIVGYTGVDKRIDVLATAIRFNSTVYDLKELELAYAPPYSSAKDPVNMAGFTAENILKGDVDVIHWHEMKDLDMDKTIILDVREAIERELGYVKGSINIEVNELRNRLDELDKDKLIVIYCAIGVRGYIATRILKQNGFNNVKNLSGGYTTYSCMFCQEDGDMCGGHTCDAEVEYDEAGNPEHIEDIHQEEIGETVKLNACGLQCPGPIMQVFKKMKEMKDGDVLEVEATDPGFMSDIKTWCKRTGNTLISTEKRDKSFAAIIRKGVKNKPTTAPVANPREDKSMVVFSGDLDKAIASFIIANGAAAMGRKVTMFFTFWGLNVLRKHDKINVNKGFMDKMFGAMMPRGSRRLGLSRMNMAGMGSKMIRRVMQDKNIDSLEDLILKAQENGVRIVACAMSMDVMGITEEELIDGVEMGGVANYLGAAEESDVNLFI</sequence>
<evidence type="ECO:0000256" key="3">
    <source>
        <dbReference type="ARBA" id="ARBA00022630"/>
    </source>
</evidence>
<dbReference type="InterPro" id="IPR001763">
    <property type="entry name" value="Rhodanese-like_dom"/>
</dbReference>
<keyword evidence="9" id="KW-1185">Reference proteome</keyword>
<protein>
    <submittedName>
        <fullName evidence="8">DsrE/DsrF/DrsH-like family protein</fullName>
    </submittedName>
</protein>
<dbReference type="SUPFAM" id="SSF64307">
    <property type="entry name" value="SirA-like"/>
    <property type="match status" value="1"/>
</dbReference>
<dbReference type="Pfam" id="PF02852">
    <property type="entry name" value="Pyr_redox_dim"/>
    <property type="match status" value="1"/>
</dbReference>
<comment type="cofactor">
    <cofactor evidence="1">
        <name>FAD</name>
        <dbReference type="ChEBI" id="CHEBI:57692"/>
    </cofactor>
</comment>
<dbReference type="Pfam" id="PF07992">
    <property type="entry name" value="Pyr_redox_2"/>
    <property type="match status" value="1"/>
</dbReference>
<dbReference type="InterPro" id="IPR001455">
    <property type="entry name" value="TusA-like"/>
</dbReference>
<evidence type="ECO:0000256" key="5">
    <source>
        <dbReference type="ARBA" id="ARBA00023002"/>
    </source>
</evidence>
<dbReference type="PRINTS" id="PR00368">
    <property type="entry name" value="FADPNR"/>
</dbReference>
<evidence type="ECO:0000256" key="4">
    <source>
        <dbReference type="ARBA" id="ARBA00022827"/>
    </source>
</evidence>
<comment type="caution">
    <text evidence="8">The sequence shown here is derived from an EMBL/GenBank/DDBJ whole genome shotgun (WGS) entry which is preliminary data.</text>
</comment>
<dbReference type="Proteomes" id="UP000724672">
    <property type="component" value="Unassembled WGS sequence"/>
</dbReference>
<dbReference type="Pfam" id="PF01206">
    <property type="entry name" value="TusA"/>
    <property type="match status" value="1"/>
</dbReference>
<dbReference type="SUPFAM" id="SSF55424">
    <property type="entry name" value="FAD/NAD-linked reductases, dimerisation (C-terminal) domain"/>
    <property type="match status" value="1"/>
</dbReference>
<reference evidence="8" key="1">
    <citation type="submission" date="2019-12" db="EMBL/GenBank/DDBJ databases">
        <title>Clostridiaceae gen. nov. sp. nov., isolated from sediment in Xinjiang, China.</title>
        <authorList>
            <person name="Zhang R."/>
        </authorList>
    </citation>
    <scope>NUCLEOTIDE SEQUENCE</scope>
    <source>
        <strain evidence="8">D2Q-11</strain>
    </source>
</reference>
<keyword evidence="5" id="KW-0560">Oxidoreductase</keyword>
<evidence type="ECO:0000256" key="1">
    <source>
        <dbReference type="ARBA" id="ARBA00001974"/>
    </source>
</evidence>
<name>A0A942USC0_9FIRM</name>
<dbReference type="PRINTS" id="PR00411">
    <property type="entry name" value="PNDRDTASEI"/>
</dbReference>
<comment type="similarity">
    <text evidence="2">Belongs to the class-III pyridine nucleotide-disulfide oxidoreductase family.</text>
</comment>
<dbReference type="CDD" id="cd01524">
    <property type="entry name" value="RHOD_Pyr_redox"/>
    <property type="match status" value="1"/>
</dbReference>
<evidence type="ECO:0000313" key="8">
    <source>
        <dbReference type="EMBL" id="MBS4538263.1"/>
    </source>
</evidence>
<dbReference type="InterPro" id="IPR036868">
    <property type="entry name" value="TusA-like_sf"/>
</dbReference>
<feature type="domain" description="Rhodanese" evidence="7">
    <location>
        <begin position="470"/>
        <end position="550"/>
    </location>
</feature>
<dbReference type="SUPFAM" id="SSF75169">
    <property type="entry name" value="DsrEFH-like"/>
    <property type="match status" value="1"/>
</dbReference>
<dbReference type="InterPro" id="IPR036873">
    <property type="entry name" value="Rhodanese-like_dom_sf"/>
</dbReference>
<dbReference type="Gene3D" id="3.50.50.60">
    <property type="entry name" value="FAD/NAD(P)-binding domain"/>
    <property type="match status" value="2"/>
</dbReference>
<evidence type="ECO:0000256" key="6">
    <source>
        <dbReference type="ARBA" id="ARBA00023284"/>
    </source>
</evidence>
<dbReference type="EMBL" id="WSFT01000029">
    <property type="protein sequence ID" value="MBS4538263.1"/>
    <property type="molecule type" value="Genomic_DNA"/>
</dbReference>
<dbReference type="AlphaFoldDB" id="A0A942USC0"/>
<proteinExistence type="inferred from homology"/>
<evidence type="ECO:0000313" key="9">
    <source>
        <dbReference type="Proteomes" id="UP000724672"/>
    </source>
</evidence>
<evidence type="ECO:0000259" key="7">
    <source>
        <dbReference type="PROSITE" id="PS50206"/>
    </source>
</evidence>
<evidence type="ECO:0000256" key="2">
    <source>
        <dbReference type="ARBA" id="ARBA00009130"/>
    </source>
</evidence>
<dbReference type="InterPro" id="IPR050260">
    <property type="entry name" value="FAD-bd_OxRdtase"/>
</dbReference>
<keyword evidence="4" id="KW-0274">FAD</keyword>
<accession>A0A942USC0</accession>
<dbReference type="SUPFAM" id="SSF51905">
    <property type="entry name" value="FAD/NAD(P)-binding domain"/>
    <property type="match status" value="1"/>
</dbReference>
<dbReference type="GO" id="GO:0016491">
    <property type="term" value="F:oxidoreductase activity"/>
    <property type="evidence" value="ECO:0007669"/>
    <property type="project" value="UniProtKB-KW"/>
</dbReference>
<dbReference type="InterPro" id="IPR023753">
    <property type="entry name" value="FAD/NAD-binding_dom"/>
</dbReference>
<dbReference type="Gene3D" id="3.40.250.10">
    <property type="entry name" value="Rhodanese-like domain"/>
    <property type="match status" value="1"/>
</dbReference>
<dbReference type="InterPro" id="IPR036188">
    <property type="entry name" value="FAD/NAD-bd_sf"/>
</dbReference>
<dbReference type="InterPro" id="IPR016156">
    <property type="entry name" value="FAD/NAD-linked_Rdtase_dimer_sf"/>
</dbReference>
<dbReference type="Pfam" id="PF00581">
    <property type="entry name" value="Rhodanese"/>
    <property type="match status" value="1"/>
</dbReference>